<name>A0A834T462_9FABA</name>
<organism evidence="1 2">
    <name type="scientific">Senna tora</name>
    <dbReference type="NCBI Taxonomy" id="362788"/>
    <lineage>
        <taxon>Eukaryota</taxon>
        <taxon>Viridiplantae</taxon>
        <taxon>Streptophyta</taxon>
        <taxon>Embryophyta</taxon>
        <taxon>Tracheophyta</taxon>
        <taxon>Spermatophyta</taxon>
        <taxon>Magnoliopsida</taxon>
        <taxon>eudicotyledons</taxon>
        <taxon>Gunneridae</taxon>
        <taxon>Pentapetalae</taxon>
        <taxon>rosids</taxon>
        <taxon>fabids</taxon>
        <taxon>Fabales</taxon>
        <taxon>Fabaceae</taxon>
        <taxon>Caesalpinioideae</taxon>
        <taxon>Cassia clade</taxon>
        <taxon>Senna</taxon>
    </lineage>
</organism>
<sequence>MCVYIVERKKGIYVKVKFGWRIKKALNLVGMFGRTQKKEDGIEAHNKM</sequence>
<reference evidence="1" key="1">
    <citation type="submission" date="2020-09" db="EMBL/GenBank/DDBJ databases">
        <title>Genome-Enabled Discovery of Anthraquinone Biosynthesis in Senna tora.</title>
        <authorList>
            <person name="Kang S.-H."/>
            <person name="Pandey R.P."/>
            <person name="Lee C.-M."/>
            <person name="Sim J.-S."/>
            <person name="Jeong J.-T."/>
            <person name="Choi B.-S."/>
            <person name="Jung M."/>
            <person name="Ginzburg D."/>
            <person name="Zhao K."/>
            <person name="Won S.Y."/>
            <person name="Oh T.-J."/>
            <person name="Yu Y."/>
            <person name="Kim N.-H."/>
            <person name="Lee O.R."/>
            <person name="Lee T.-H."/>
            <person name="Bashyal P."/>
            <person name="Kim T.-S."/>
            <person name="Lee W.-H."/>
            <person name="Kawkins C."/>
            <person name="Kim C.-K."/>
            <person name="Kim J.S."/>
            <person name="Ahn B.O."/>
            <person name="Rhee S.Y."/>
            <person name="Sohng J.K."/>
        </authorList>
    </citation>
    <scope>NUCLEOTIDE SEQUENCE</scope>
    <source>
        <tissue evidence="1">Leaf</tissue>
    </source>
</reference>
<dbReference type="AlphaFoldDB" id="A0A834T462"/>
<keyword evidence="2" id="KW-1185">Reference proteome</keyword>
<gene>
    <name evidence="1" type="ORF">G2W53_035902</name>
</gene>
<protein>
    <submittedName>
        <fullName evidence="1">Uncharacterized protein</fullName>
    </submittedName>
</protein>
<evidence type="ECO:0000313" key="1">
    <source>
        <dbReference type="EMBL" id="KAF7809159.1"/>
    </source>
</evidence>
<evidence type="ECO:0000313" key="2">
    <source>
        <dbReference type="Proteomes" id="UP000634136"/>
    </source>
</evidence>
<dbReference type="Proteomes" id="UP000634136">
    <property type="component" value="Unassembled WGS sequence"/>
</dbReference>
<proteinExistence type="predicted"/>
<dbReference type="EMBL" id="JAAIUW010000011">
    <property type="protein sequence ID" value="KAF7809159.1"/>
    <property type="molecule type" value="Genomic_DNA"/>
</dbReference>
<comment type="caution">
    <text evidence="1">The sequence shown here is derived from an EMBL/GenBank/DDBJ whole genome shotgun (WGS) entry which is preliminary data.</text>
</comment>
<accession>A0A834T462</accession>